<evidence type="ECO:0000256" key="8">
    <source>
        <dbReference type="HAMAP-Rule" id="MF_00258"/>
    </source>
</evidence>
<feature type="binding site" evidence="8">
    <location>
        <begin position="194"/>
        <end position="195"/>
    </location>
    <ligand>
        <name>substrate</name>
    </ligand>
</feature>
<dbReference type="PANTHER" id="PTHR21198">
    <property type="entry name" value="GLUTAMATE RACEMASE"/>
    <property type="match status" value="1"/>
</dbReference>
<evidence type="ECO:0000313" key="9">
    <source>
        <dbReference type="EMBL" id="PZO45204.1"/>
    </source>
</evidence>
<accession>A0A2W4WJ57</accession>
<feature type="active site" description="Proton donor/acceptor" evidence="8">
    <location>
        <position position="84"/>
    </location>
</feature>
<feature type="active site" description="Proton donor/acceptor" evidence="8">
    <location>
        <position position="193"/>
    </location>
</feature>
<dbReference type="EC" id="5.1.1.3" evidence="2 8"/>
<gene>
    <name evidence="8" type="primary">murI</name>
    <name evidence="9" type="ORF">DCF17_02520</name>
</gene>
<comment type="function">
    <text evidence="8">Provides the (R)-glutamate required for cell wall biosynthesis.</text>
</comment>
<dbReference type="EMBL" id="QBMN01000010">
    <property type="protein sequence ID" value="PZO45204.1"/>
    <property type="molecule type" value="Genomic_DNA"/>
</dbReference>
<evidence type="ECO:0000313" key="10">
    <source>
        <dbReference type="Proteomes" id="UP000249081"/>
    </source>
</evidence>
<feature type="binding site" evidence="8">
    <location>
        <begin position="21"/>
        <end position="22"/>
    </location>
    <ligand>
        <name>substrate</name>
    </ligand>
</feature>
<evidence type="ECO:0000256" key="5">
    <source>
        <dbReference type="ARBA" id="ARBA00023235"/>
    </source>
</evidence>
<dbReference type="Pfam" id="PF01177">
    <property type="entry name" value="Asp_Glu_race"/>
    <property type="match status" value="1"/>
</dbReference>
<organism evidence="9 10">
    <name type="scientific">Shackletoniella antarctica</name>
    <dbReference type="NCBI Taxonomy" id="268115"/>
    <lineage>
        <taxon>Bacteria</taxon>
        <taxon>Bacillati</taxon>
        <taxon>Cyanobacteriota</taxon>
        <taxon>Cyanophyceae</taxon>
        <taxon>Oculatellales</taxon>
        <taxon>Oculatellaceae</taxon>
        <taxon>Shackletoniella</taxon>
    </lineage>
</organism>
<dbReference type="Gene3D" id="3.40.50.1860">
    <property type="match status" value="2"/>
</dbReference>
<dbReference type="SUPFAM" id="SSF53681">
    <property type="entry name" value="Aspartate/glutamate racemase"/>
    <property type="match status" value="2"/>
</dbReference>
<dbReference type="InterPro" id="IPR015942">
    <property type="entry name" value="Asp/Glu/hydantoin_racemase"/>
</dbReference>
<dbReference type="UniPathway" id="UPA00219"/>
<dbReference type="PROSITE" id="PS00924">
    <property type="entry name" value="ASP_GLU_RACEMASE_2"/>
    <property type="match status" value="1"/>
</dbReference>
<comment type="catalytic activity">
    <reaction evidence="1 8">
        <text>L-glutamate = D-glutamate</text>
        <dbReference type="Rhea" id="RHEA:12813"/>
        <dbReference type="ChEBI" id="CHEBI:29985"/>
        <dbReference type="ChEBI" id="CHEBI:29986"/>
        <dbReference type="EC" id="5.1.1.3"/>
    </reaction>
</comment>
<evidence type="ECO:0000256" key="2">
    <source>
        <dbReference type="ARBA" id="ARBA00013090"/>
    </source>
</evidence>
<dbReference type="GO" id="GO:0008881">
    <property type="term" value="F:glutamate racemase activity"/>
    <property type="evidence" value="ECO:0007669"/>
    <property type="project" value="UniProtKB-UniRule"/>
</dbReference>
<keyword evidence="5 8" id="KW-0413">Isomerase</keyword>
<comment type="similarity">
    <text evidence="8">Belongs to the aspartate/glutamate racemases family.</text>
</comment>
<dbReference type="FunFam" id="3.40.50.1860:FF:000002">
    <property type="entry name" value="Glutamate racemase"/>
    <property type="match status" value="1"/>
</dbReference>
<evidence type="ECO:0000256" key="4">
    <source>
        <dbReference type="ARBA" id="ARBA00022984"/>
    </source>
</evidence>
<dbReference type="InterPro" id="IPR004391">
    <property type="entry name" value="Glu_race"/>
</dbReference>
<evidence type="ECO:0000256" key="7">
    <source>
        <dbReference type="ARBA" id="ARBA00070053"/>
    </source>
</evidence>
<comment type="caution">
    <text evidence="9">The sequence shown here is derived from an EMBL/GenBank/DDBJ whole genome shotgun (WGS) entry which is preliminary data.</text>
</comment>
<keyword evidence="4 8" id="KW-0573">Peptidoglycan synthesis</keyword>
<keyword evidence="6 8" id="KW-0961">Cell wall biogenesis/degradation</keyword>
<dbReference type="AlphaFoldDB" id="A0A2W4WJ57"/>
<sequence>MNNGLHHRLLDTRPAPIGIFDSGVGGLTVLREIYRQLPNESVLYFGDTARLPYGSRSPEEILHFVRQILTWMAEQDVKMVMMACNTSSALALDQVQGEFPFPVLGLIRPGAQAAAIQGRRIGVIATQATVTSRAYTSAIQEIDATRQVWEVGCPKFVPIVEQNQIAAPQAQRIATTYLQPLMAANIDTLVYGCTHYPHLAPVLKSILPSSVQYVDPAISMVAAAAQELDALGLRSSAPAWSTEFYVSGSAPEFKRLAVQWLGHQPTVHQIRLPELATNPKGSARG</sequence>
<evidence type="ECO:0000256" key="6">
    <source>
        <dbReference type="ARBA" id="ARBA00023316"/>
    </source>
</evidence>
<dbReference type="PANTHER" id="PTHR21198:SF2">
    <property type="entry name" value="GLUTAMATE RACEMASE"/>
    <property type="match status" value="1"/>
</dbReference>
<protein>
    <recommendedName>
        <fullName evidence="7 8">Glutamate racemase</fullName>
        <ecNumber evidence="2 8">5.1.1.3</ecNumber>
    </recommendedName>
</protein>
<comment type="pathway">
    <text evidence="8">Cell wall biogenesis; peptidoglycan biosynthesis.</text>
</comment>
<dbReference type="NCBIfam" id="TIGR00067">
    <property type="entry name" value="glut_race"/>
    <property type="match status" value="1"/>
</dbReference>
<reference evidence="9 10" key="2">
    <citation type="submission" date="2018-06" db="EMBL/GenBank/DDBJ databases">
        <title>Metagenomic assembly of (sub)arctic Cyanobacteria and their associated microbiome from non-axenic cultures.</title>
        <authorList>
            <person name="Baurain D."/>
        </authorList>
    </citation>
    <scope>NUCLEOTIDE SEQUENCE [LARGE SCALE GENOMIC DNA]</scope>
    <source>
        <strain evidence="9">ULC041bin1</strain>
    </source>
</reference>
<keyword evidence="3 8" id="KW-0133">Cell shape</keyword>
<dbReference type="GO" id="GO:0009252">
    <property type="term" value="P:peptidoglycan biosynthetic process"/>
    <property type="evidence" value="ECO:0007669"/>
    <property type="project" value="UniProtKB-UniRule"/>
</dbReference>
<dbReference type="GO" id="GO:0008360">
    <property type="term" value="P:regulation of cell shape"/>
    <property type="evidence" value="ECO:0007669"/>
    <property type="project" value="UniProtKB-KW"/>
</dbReference>
<dbReference type="HAMAP" id="MF_00258">
    <property type="entry name" value="Glu_racemase"/>
    <property type="match status" value="1"/>
</dbReference>
<dbReference type="InterPro" id="IPR033134">
    <property type="entry name" value="Asp/Glu_racemase_AS_2"/>
</dbReference>
<name>A0A2W4WJ57_9CYAN</name>
<dbReference type="GO" id="GO:0071555">
    <property type="term" value="P:cell wall organization"/>
    <property type="evidence" value="ECO:0007669"/>
    <property type="project" value="UniProtKB-KW"/>
</dbReference>
<evidence type="ECO:0000256" key="3">
    <source>
        <dbReference type="ARBA" id="ARBA00022960"/>
    </source>
</evidence>
<reference evidence="10" key="1">
    <citation type="submission" date="2018-04" db="EMBL/GenBank/DDBJ databases">
        <authorList>
            <person name="Cornet L."/>
        </authorList>
    </citation>
    <scope>NUCLEOTIDE SEQUENCE [LARGE SCALE GENOMIC DNA]</scope>
</reference>
<proteinExistence type="inferred from homology"/>
<dbReference type="Proteomes" id="UP000249081">
    <property type="component" value="Unassembled WGS sequence"/>
</dbReference>
<evidence type="ECO:0000256" key="1">
    <source>
        <dbReference type="ARBA" id="ARBA00001602"/>
    </source>
</evidence>
<feature type="binding site" evidence="8">
    <location>
        <begin position="85"/>
        <end position="86"/>
    </location>
    <ligand>
        <name>substrate</name>
    </ligand>
</feature>
<dbReference type="InterPro" id="IPR001920">
    <property type="entry name" value="Asp/Glu_race"/>
</dbReference>
<feature type="binding site" evidence="8">
    <location>
        <begin position="53"/>
        <end position="54"/>
    </location>
    <ligand>
        <name>substrate</name>
    </ligand>
</feature>